<organism evidence="3 4">
    <name type="scientific">Intrasporangium calvum</name>
    <dbReference type="NCBI Taxonomy" id="53358"/>
    <lineage>
        <taxon>Bacteria</taxon>
        <taxon>Bacillati</taxon>
        <taxon>Actinomycetota</taxon>
        <taxon>Actinomycetes</taxon>
        <taxon>Micrococcales</taxon>
        <taxon>Intrasporangiaceae</taxon>
        <taxon>Intrasporangium</taxon>
    </lineage>
</organism>
<dbReference type="InterPro" id="IPR055259">
    <property type="entry name" value="YkvP/CgeB_Glyco_trans-like"/>
</dbReference>
<name>A0ABT5GJM6_9MICO</name>
<dbReference type="Proteomes" id="UP001150259">
    <property type="component" value="Unassembled WGS sequence"/>
</dbReference>
<feature type="domain" description="Glycosyltransferase 2-like" evidence="1">
    <location>
        <begin position="123"/>
        <end position="235"/>
    </location>
</feature>
<evidence type="ECO:0000313" key="3">
    <source>
        <dbReference type="EMBL" id="MDC5698357.1"/>
    </source>
</evidence>
<evidence type="ECO:0000259" key="2">
    <source>
        <dbReference type="Pfam" id="PF13524"/>
    </source>
</evidence>
<gene>
    <name evidence="3" type="ORF">OO014_13945</name>
</gene>
<dbReference type="PANTHER" id="PTHR43179:SF7">
    <property type="entry name" value="RHAMNOSYLTRANSFERASE WBBL"/>
    <property type="match status" value="1"/>
</dbReference>
<evidence type="ECO:0000313" key="4">
    <source>
        <dbReference type="Proteomes" id="UP001150259"/>
    </source>
</evidence>
<reference evidence="3 4" key="1">
    <citation type="submission" date="2022-11" db="EMBL/GenBank/DDBJ databases">
        <title>Anaerobic phenanthrene biodegradation by a DNRA strain PheN6.</title>
        <authorList>
            <person name="Zhang Z."/>
        </authorList>
    </citation>
    <scope>NUCLEOTIDE SEQUENCE [LARGE SCALE GENOMIC DNA]</scope>
    <source>
        <strain evidence="3 4">PheN6</strain>
    </source>
</reference>
<dbReference type="InterPro" id="IPR001173">
    <property type="entry name" value="Glyco_trans_2-like"/>
</dbReference>
<dbReference type="EMBL" id="JAPFQL010000063">
    <property type="protein sequence ID" value="MDC5698357.1"/>
    <property type="molecule type" value="Genomic_DNA"/>
</dbReference>
<feature type="domain" description="Spore protein YkvP/CgeB glycosyl transferase-like" evidence="2">
    <location>
        <begin position="552"/>
        <end position="694"/>
    </location>
</feature>
<dbReference type="PANTHER" id="PTHR43179">
    <property type="entry name" value="RHAMNOSYLTRANSFERASE WBBL"/>
    <property type="match status" value="1"/>
</dbReference>
<evidence type="ECO:0000259" key="1">
    <source>
        <dbReference type="Pfam" id="PF00535"/>
    </source>
</evidence>
<accession>A0ABT5GJM6</accession>
<dbReference type="SUPFAM" id="SSF53448">
    <property type="entry name" value="Nucleotide-diphospho-sugar transferases"/>
    <property type="match status" value="1"/>
</dbReference>
<dbReference type="Pfam" id="PF13524">
    <property type="entry name" value="Glyco_trans_1_2"/>
    <property type="match status" value="1"/>
</dbReference>
<dbReference type="EC" id="2.4.-.-" evidence="3"/>
<sequence length="704" mass="77310">MELRTDSGPRYLGRGGGLESLRLRSRIDLNVLVVRRSRLTELGGFDEELRGAGDHDLVIRLAQREEPRFLPFIGCRRETSPEGDADTGPTDEDNWQFAVIGKHLVDWGALQASPAEAAPGRVSVVVPTYQDQAMTAVAVDSVLQMPGDLEVIVVDNGSAVETGVVLAQLWAGEPRVRVLHLPRNLNFGIGSNLGAVAATGEFVFFLNNDTLAPAAGIDRLVDRLSDPQCLGVQPLLLYGDDSIQAAGVIFLANNHLPVSHLAGMPPEDARNVGDLRFSVVTAAALLMRRADVVRLRGFDPRFVNGMEDIDLCLRAGQQVPGGYFAVEPGVRFQHLESKTPGRGRHLDGNRRLLMERWWDRLPAPEHDKLAAANLRVARIPTDGRLIPVLRPLYVRDRESPALRWGVRYASNGGPRGDRWGDTSYAESLTAALRRTGQEVVTYRHGANADTAHVLDDVNLVLRGLDRVPPIPGLVNVLWVISHPELLTPLEVRGYDVVFAASTSWSEQFSRRAGREVRPLLQATDTTRFASRAPGEPLTRPAVFVGGNYSRRERRVVRDAVEAGVDLRVIGSGWDGSIPSPLIEAEHVDNAELSEVYRGASRVLADHWPEMAELGFIQNRLFDAVASGARVISDDVVGLREVFGSAVQTYSSLDELRHLCSPEGAARFGTDEEIQRQAEEVRAQHSFDVRARTLVEAVESLRQAN</sequence>
<keyword evidence="3" id="KW-0808">Transferase</keyword>
<dbReference type="Pfam" id="PF00535">
    <property type="entry name" value="Glycos_transf_2"/>
    <property type="match status" value="1"/>
</dbReference>
<keyword evidence="4" id="KW-1185">Reference proteome</keyword>
<dbReference type="Gene3D" id="3.90.550.10">
    <property type="entry name" value="Spore Coat Polysaccharide Biosynthesis Protein SpsA, Chain A"/>
    <property type="match status" value="1"/>
</dbReference>
<dbReference type="InterPro" id="IPR029044">
    <property type="entry name" value="Nucleotide-diphossugar_trans"/>
</dbReference>
<proteinExistence type="predicted"/>
<protein>
    <submittedName>
        <fullName evidence="3">Glycosyltransferase</fullName>
        <ecNumber evidence="3">2.4.-.-</ecNumber>
    </submittedName>
</protein>
<dbReference type="GO" id="GO:0016757">
    <property type="term" value="F:glycosyltransferase activity"/>
    <property type="evidence" value="ECO:0007669"/>
    <property type="project" value="UniProtKB-KW"/>
</dbReference>
<comment type="caution">
    <text evidence="3">The sequence shown here is derived from an EMBL/GenBank/DDBJ whole genome shotgun (WGS) entry which is preliminary data.</text>
</comment>
<keyword evidence="3" id="KW-0328">Glycosyltransferase</keyword>